<dbReference type="EnsemblPlants" id="evm.model.05.1513">
    <property type="protein sequence ID" value="cds.evm.model.05.1513"/>
    <property type="gene ID" value="evm.TU.05.1513"/>
</dbReference>
<sequence length="124" mass="14297">MEEEFNPALQGERDHVGPSGPSKWWNQVSEIHVANDDGNDGLESSDELRSVHSDDEDGDHTSKLEFIPQKKTDDFKFDLSMEFGSIKILKAALKEHFIHTNKEHILIHNDKQKFRDKYMAEGYP</sequence>
<organism evidence="2 3">
    <name type="scientific">Cannabis sativa</name>
    <name type="common">Hemp</name>
    <name type="synonym">Marijuana</name>
    <dbReference type="NCBI Taxonomy" id="3483"/>
    <lineage>
        <taxon>Eukaryota</taxon>
        <taxon>Viridiplantae</taxon>
        <taxon>Streptophyta</taxon>
        <taxon>Embryophyta</taxon>
        <taxon>Tracheophyta</taxon>
        <taxon>Spermatophyta</taxon>
        <taxon>Magnoliopsida</taxon>
        <taxon>eudicotyledons</taxon>
        <taxon>Gunneridae</taxon>
        <taxon>Pentapetalae</taxon>
        <taxon>rosids</taxon>
        <taxon>fabids</taxon>
        <taxon>Rosales</taxon>
        <taxon>Cannabaceae</taxon>
        <taxon>Cannabis</taxon>
    </lineage>
</organism>
<feature type="region of interest" description="Disordered" evidence="1">
    <location>
        <begin position="1"/>
        <end position="65"/>
    </location>
</feature>
<reference evidence="2" key="1">
    <citation type="submission" date="2018-11" db="EMBL/GenBank/DDBJ databases">
        <authorList>
            <person name="Grassa J C."/>
        </authorList>
    </citation>
    <scope>NUCLEOTIDE SEQUENCE [LARGE SCALE GENOMIC DNA]</scope>
</reference>
<keyword evidence="3" id="KW-1185">Reference proteome</keyword>
<name>A0A803PLM3_CANSA</name>
<evidence type="ECO:0000256" key="1">
    <source>
        <dbReference type="SAM" id="MobiDB-lite"/>
    </source>
</evidence>
<proteinExistence type="predicted"/>
<protein>
    <submittedName>
        <fullName evidence="2">Uncharacterized protein</fullName>
    </submittedName>
</protein>
<dbReference type="Gramene" id="evm.model.05.1513">
    <property type="protein sequence ID" value="cds.evm.model.05.1513"/>
    <property type="gene ID" value="evm.TU.05.1513"/>
</dbReference>
<evidence type="ECO:0000313" key="3">
    <source>
        <dbReference type="Proteomes" id="UP000596661"/>
    </source>
</evidence>
<dbReference type="AlphaFoldDB" id="A0A803PLM3"/>
<dbReference type="Proteomes" id="UP000596661">
    <property type="component" value="Chromosome 5"/>
</dbReference>
<feature type="compositionally biased region" description="Basic and acidic residues" evidence="1">
    <location>
        <begin position="46"/>
        <end position="65"/>
    </location>
</feature>
<accession>A0A803PLM3</accession>
<evidence type="ECO:0000313" key="2">
    <source>
        <dbReference type="EnsemblPlants" id="cds.evm.model.05.1513"/>
    </source>
</evidence>
<dbReference type="EMBL" id="UZAU01000542">
    <property type="status" value="NOT_ANNOTATED_CDS"/>
    <property type="molecule type" value="Genomic_DNA"/>
</dbReference>
<reference evidence="2" key="2">
    <citation type="submission" date="2021-03" db="UniProtKB">
        <authorList>
            <consortium name="EnsemblPlants"/>
        </authorList>
    </citation>
    <scope>IDENTIFICATION</scope>
</reference>